<evidence type="ECO:0000256" key="5">
    <source>
        <dbReference type="ARBA" id="ARBA00023242"/>
    </source>
</evidence>
<dbReference type="InterPro" id="IPR004827">
    <property type="entry name" value="bZIP"/>
</dbReference>
<name>A0A2J6SLD9_9HELO</name>
<dbReference type="RefSeq" id="XP_024728480.1">
    <property type="nucleotide sequence ID" value="XM_024871260.1"/>
</dbReference>
<evidence type="ECO:0000256" key="4">
    <source>
        <dbReference type="ARBA" id="ARBA00023163"/>
    </source>
</evidence>
<dbReference type="Proteomes" id="UP000235371">
    <property type="component" value="Unassembled WGS sequence"/>
</dbReference>
<evidence type="ECO:0000256" key="1">
    <source>
        <dbReference type="ARBA" id="ARBA00004123"/>
    </source>
</evidence>
<dbReference type="GO" id="GO:0005634">
    <property type="term" value="C:nucleus"/>
    <property type="evidence" value="ECO:0007669"/>
    <property type="project" value="UniProtKB-SubCell"/>
</dbReference>
<dbReference type="OrthoDB" id="5431013at2759"/>
<keyword evidence="9" id="KW-1185">Reference proteome</keyword>
<dbReference type="AlphaFoldDB" id="A0A2J6SLD9"/>
<sequence length="1137" mass="125966">MSLQVDLQLSLLNISSSSKIQRLVDKPLQPETIKTLKEAKEAVEAAKFLPKYSESPEPEPFISPRSITKPQSNSNQYRGAAELESMSTSVSAHAASGSIKSNTPTLSHVFNIAQGFVVLPSTAEMASSQATEQDNPTLTIRNAISEVEQKSIKSSSSTESFKSAISLQEANINIARQVKAVQAVTHSFRTALHILHSLIERRMPEKGGQVYVAAKDLQDSLYDRSKEIDGKHIANFKKYGQVYIERFTSKVSAKLQDISLTIMREVVMRLHVYSAEHEDLLESGFEALCKCSENCSRQILVYLERLVPSQKGLFDHELLVELPAATDEHPIPSPGTGRRFQGWDLNIGEKPAVPQPPTLEVSGKRIAKSDSSSDERPALHHFCCLENNGPELSLPFIGYTFKRFDNSIANRDTIPPSTSTPIHSVPQTEPFVLPNLPPHSPTTQARVSQDYPVFNPILQDSEFQTFNRGAVEPNPDSKLDVLQDFDFDSFLHQNEDASGFGVPINAGLPGAPYSRNQRHGKAYNGQTTISPPEEEPPVYVNAKQFHRILRRRAARQSLEDESPARKPEAVHSDALNEQPRNNETIDSAAQAFGSVASPISTLPGSRTQSEKGLAPLQVSAFSASSGSYTIPADVHRASRLPVERRARSPAASASARFRERRRQKDKEAMERGANRNGEKLPGPPMGVPLSSSPSQCATQLLSSELHPIATSTGPYNVPVDVITSSRSFDEKRARNAGASARFRARRKEREREATEREAREEGKEAKRSIERLSAPSDEASSMIGKTDSEFHGIVMSASPYRRVLGYARTGPHQTFAASPSGDKPKRNLLPPLAINSFTGLPPTISVCPPPPTQHASSRPDVCLSLSLSQDSKLWWRSFASTLRSNFPAFEVPRFEFSTELGFLTNFPLDDEKICKQISSDIERLGRRNHHHRHQAEDLNEILEIRSNVLRIMSTIDEQLGLQVATFGWSCVCIFLHVYERILEKNFIPPEAIDWTNKAFPQFQDIVATIARYAVMENLYQQSGGALSLESDYQSALLSLCSKILEYFAVSLTLGRAMSGDDHTTGQKQAFVDACEQLMETIREKDRICQGFQVVVEAKEESESEPEAEIEDVSDDSWEEVRVPSSEDGLIDLDTAIV</sequence>
<dbReference type="PROSITE" id="PS00036">
    <property type="entry name" value="BZIP_BASIC"/>
    <property type="match status" value="1"/>
</dbReference>
<feature type="compositionally biased region" description="Acidic residues" evidence="6">
    <location>
        <begin position="1099"/>
        <end position="1117"/>
    </location>
</feature>
<feature type="compositionally biased region" description="Basic and acidic residues" evidence="6">
    <location>
        <begin position="562"/>
        <end position="571"/>
    </location>
</feature>
<dbReference type="STRING" id="1095630.A0A2J6SLD9"/>
<keyword evidence="5" id="KW-0539">Nucleus</keyword>
<comment type="subcellular location">
    <subcellularLocation>
        <location evidence="1">Nucleus</location>
    </subcellularLocation>
</comment>
<dbReference type="Pfam" id="PF02045">
    <property type="entry name" value="CBFB_NFYA"/>
    <property type="match status" value="1"/>
</dbReference>
<evidence type="ECO:0000313" key="8">
    <source>
        <dbReference type="EMBL" id="PMD51576.1"/>
    </source>
</evidence>
<evidence type="ECO:0000256" key="2">
    <source>
        <dbReference type="ARBA" id="ARBA00023015"/>
    </source>
</evidence>
<feature type="region of interest" description="Disordered" evidence="6">
    <location>
        <begin position="1098"/>
        <end position="1124"/>
    </location>
</feature>
<dbReference type="InterPro" id="IPR001289">
    <property type="entry name" value="NFYA"/>
</dbReference>
<accession>A0A2J6SLD9</accession>
<dbReference type="SMART" id="SM00521">
    <property type="entry name" value="CBF"/>
    <property type="match status" value="1"/>
</dbReference>
<keyword evidence="4" id="KW-0804">Transcription</keyword>
<dbReference type="GeneID" id="36579342"/>
<evidence type="ECO:0000313" key="9">
    <source>
        <dbReference type="Proteomes" id="UP000235371"/>
    </source>
</evidence>
<evidence type="ECO:0000256" key="6">
    <source>
        <dbReference type="SAM" id="MobiDB-lite"/>
    </source>
</evidence>
<keyword evidence="2" id="KW-0805">Transcription regulation</keyword>
<feature type="compositionally biased region" description="Polar residues" evidence="6">
    <location>
        <begin position="68"/>
        <end position="77"/>
    </location>
</feature>
<evidence type="ECO:0000256" key="3">
    <source>
        <dbReference type="ARBA" id="ARBA00023125"/>
    </source>
</evidence>
<feature type="region of interest" description="Disordered" evidence="6">
    <location>
        <begin position="554"/>
        <end position="580"/>
    </location>
</feature>
<dbReference type="InParanoid" id="A0A2J6SLD9"/>
<feature type="region of interest" description="Disordered" evidence="6">
    <location>
        <begin position="53"/>
        <end position="84"/>
    </location>
</feature>
<reference evidence="8 9" key="1">
    <citation type="submission" date="2016-04" db="EMBL/GenBank/DDBJ databases">
        <title>A degradative enzymes factory behind the ericoid mycorrhizal symbiosis.</title>
        <authorList>
            <consortium name="DOE Joint Genome Institute"/>
            <person name="Martino E."/>
            <person name="Morin E."/>
            <person name="Grelet G."/>
            <person name="Kuo A."/>
            <person name="Kohler A."/>
            <person name="Daghino S."/>
            <person name="Barry K."/>
            <person name="Choi C."/>
            <person name="Cichocki N."/>
            <person name="Clum A."/>
            <person name="Copeland A."/>
            <person name="Hainaut M."/>
            <person name="Haridas S."/>
            <person name="Labutti K."/>
            <person name="Lindquist E."/>
            <person name="Lipzen A."/>
            <person name="Khouja H.-R."/>
            <person name="Murat C."/>
            <person name="Ohm R."/>
            <person name="Olson A."/>
            <person name="Spatafora J."/>
            <person name="Veneault-Fourrey C."/>
            <person name="Henrissat B."/>
            <person name="Grigoriev I."/>
            <person name="Martin F."/>
            <person name="Perotto S."/>
        </authorList>
    </citation>
    <scope>NUCLEOTIDE SEQUENCE [LARGE SCALE GENOMIC DNA]</scope>
    <source>
        <strain evidence="8 9">E</strain>
    </source>
</reference>
<organism evidence="8 9">
    <name type="scientific">Hyaloscypha bicolor E</name>
    <dbReference type="NCBI Taxonomy" id="1095630"/>
    <lineage>
        <taxon>Eukaryota</taxon>
        <taxon>Fungi</taxon>
        <taxon>Dikarya</taxon>
        <taxon>Ascomycota</taxon>
        <taxon>Pezizomycotina</taxon>
        <taxon>Leotiomycetes</taxon>
        <taxon>Helotiales</taxon>
        <taxon>Hyaloscyphaceae</taxon>
        <taxon>Hyaloscypha</taxon>
        <taxon>Hyaloscypha bicolor</taxon>
    </lineage>
</organism>
<feature type="region of interest" description="Disordered" evidence="6">
    <location>
        <begin position="730"/>
        <end position="783"/>
    </location>
</feature>
<feature type="region of interest" description="Disordered" evidence="6">
    <location>
        <begin position="639"/>
        <end position="697"/>
    </location>
</feature>
<feature type="domain" description="BZIP" evidence="7">
    <location>
        <begin position="731"/>
        <end position="745"/>
    </location>
</feature>
<dbReference type="Gene3D" id="6.10.250.2430">
    <property type="match status" value="1"/>
</dbReference>
<dbReference type="GO" id="GO:0003677">
    <property type="term" value="F:DNA binding"/>
    <property type="evidence" value="ECO:0007669"/>
    <property type="project" value="UniProtKB-KW"/>
</dbReference>
<evidence type="ECO:0000259" key="7">
    <source>
        <dbReference type="PROSITE" id="PS00036"/>
    </source>
</evidence>
<keyword evidence="3" id="KW-0238">DNA-binding</keyword>
<feature type="compositionally biased region" description="Basic and acidic residues" evidence="6">
    <location>
        <begin position="747"/>
        <end position="770"/>
    </location>
</feature>
<proteinExistence type="predicted"/>
<dbReference type="GO" id="GO:0003700">
    <property type="term" value="F:DNA-binding transcription factor activity"/>
    <property type="evidence" value="ECO:0007669"/>
    <property type="project" value="InterPro"/>
</dbReference>
<feature type="compositionally biased region" description="Basic and acidic residues" evidence="6">
    <location>
        <begin position="662"/>
        <end position="678"/>
    </location>
</feature>
<dbReference type="PROSITE" id="PS51152">
    <property type="entry name" value="NFYA_HAP2_2"/>
    <property type="match status" value="1"/>
</dbReference>
<protein>
    <recommendedName>
        <fullName evidence="7">BZIP domain-containing protein</fullName>
    </recommendedName>
</protein>
<gene>
    <name evidence="8" type="ORF">K444DRAFT_234434</name>
</gene>
<dbReference type="EMBL" id="KZ613912">
    <property type="protein sequence ID" value="PMD51576.1"/>
    <property type="molecule type" value="Genomic_DNA"/>
</dbReference>